<gene>
    <name evidence="1" type="primary">tssK</name>
    <name evidence="1" type="ORF">DYI23_20415</name>
</gene>
<dbReference type="AlphaFoldDB" id="A0A944CFY3"/>
<dbReference type="InterPro" id="IPR010263">
    <property type="entry name" value="T6SS_TssK"/>
</dbReference>
<accession>A0A944CFY3</accession>
<reference evidence="1" key="2">
    <citation type="journal article" date="2021" name="Microorganisms">
        <title>Bacterial Dimethylsulfoniopropionate Biosynthesis in the East China Sea.</title>
        <authorList>
            <person name="Liu J."/>
            <person name="Zhang Y."/>
            <person name="Liu J."/>
            <person name="Zhong H."/>
            <person name="Williams B.T."/>
            <person name="Zheng Y."/>
            <person name="Curson A.R.J."/>
            <person name="Sun C."/>
            <person name="Sun H."/>
            <person name="Song D."/>
            <person name="Wagner Mackenzie B."/>
            <person name="Bermejo Martinez A."/>
            <person name="Todd J.D."/>
            <person name="Zhang X.H."/>
        </authorList>
    </citation>
    <scope>NUCLEOTIDE SEQUENCE</scope>
    <source>
        <strain evidence="1">AESS21</strain>
    </source>
</reference>
<dbReference type="EMBL" id="QTKU01000006">
    <property type="protein sequence ID" value="MBS8262601.1"/>
    <property type="molecule type" value="Genomic_DNA"/>
</dbReference>
<protein>
    <submittedName>
        <fullName evidence="1">Type VI secretion system baseplate subunit TssK</fullName>
    </submittedName>
</protein>
<dbReference type="Proteomes" id="UP000705379">
    <property type="component" value="Unassembled WGS sequence"/>
</dbReference>
<reference evidence="1" key="1">
    <citation type="submission" date="2018-08" db="EMBL/GenBank/DDBJ databases">
        <authorList>
            <person name="Jin W."/>
            <person name="Wang H."/>
            <person name="Yang Y."/>
            <person name="Li M."/>
            <person name="Liu J."/>
        </authorList>
    </citation>
    <scope>NUCLEOTIDE SEQUENCE</scope>
    <source>
        <strain evidence="1">AESS21</strain>
    </source>
</reference>
<dbReference type="PANTHER" id="PTHR35566">
    <property type="entry name" value="BLR3599 PROTEIN"/>
    <property type="match status" value="1"/>
</dbReference>
<name>A0A944CFY3_9HYPH</name>
<sequence>MFLRPQHLQQYDRWIESGLEQRIKGLLPYSWGVRQISFDADALGNGQLQISDVDLIFPDGTVFASPAGQPAPSARQITQEHQGKKIFLTLPLKASGGLDVSEDGHSEHRYLRQSTDARNNTEGDRPPASIVVGALNAKLVIEGESLDETTSIPIAEVESVDAQGAITLSKDYISPVMFAGASSILISQMEQIRGLLKKRGEVLASGAAGQGGNTRAGIIDLMMLGVTNRYELLFGHLIKTGQNSPEEIYRECLSLIGEFSAYGADSRRPPEVPRYDHLDLRETFRQVLEILRNLLSFVVEQTAISIPLSKREYGIWLGEITDRIVFQGRQFVLIAQANVGLEVLRTQMPIQIKIGPVEKIRELVNLQLPGIGISPLSVAPRQIPYIQNAVYFALDVDNDLWPQFQDSAAFALHMSGDYPGLDLELWAIQKG</sequence>
<dbReference type="NCBIfam" id="TIGR03353">
    <property type="entry name" value="VI_chp_4"/>
    <property type="match status" value="1"/>
</dbReference>
<evidence type="ECO:0000313" key="2">
    <source>
        <dbReference type="Proteomes" id="UP000705379"/>
    </source>
</evidence>
<dbReference type="Pfam" id="PF05936">
    <property type="entry name" value="T6SS_VasE"/>
    <property type="match status" value="1"/>
</dbReference>
<comment type="caution">
    <text evidence="1">The sequence shown here is derived from an EMBL/GenBank/DDBJ whole genome shotgun (WGS) entry which is preliminary data.</text>
</comment>
<proteinExistence type="predicted"/>
<organism evidence="1 2">
    <name type="scientific">Roseibium polysiphoniae</name>
    <dbReference type="NCBI Taxonomy" id="2571221"/>
    <lineage>
        <taxon>Bacteria</taxon>
        <taxon>Pseudomonadati</taxon>
        <taxon>Pseudomonadota</taxon>
        <taxon>Alphaproteobacteria</taxon>
        <taxon>Hyphomicrobiales</taxon>
        <taxon>Stappiaceae</taxon>
        <taxon>Roseibium</taxon>
    </lineage>
</organism>
<dbReference type="PANTHER" id="PTHR35566:SF1">
    <property type="entry name" value="TYPE VI SECRETION SYSTEM BASEPLATE COMPONENT TSSK1"/>
    <property type="match status" value="1"/>
</dbReference>
<evidence type="ECO:0000313" key="1">
    <source>
        <dbReference type="EMBL" id="MBS8262601.1"/>
    </source>
</evidence>